<sequence>MNFLAHLHLAAHTDSSLTGNLLGDFIKGPLPTGLDAPFDEGIWLHRKIDGFTDAHPEHRAAVACFEAPWRRFGGILVDMLYDHWLSQHWSQFHEHPLPSFLLQSYARLLADHRILPDGLPAPLMRMAQQNWIASYQHREGLGQALNGIGRRLRRPLPLGDALLTLDESRWHRCEQGFLRFYPELMAFSRQQLAKYRSEAAIHRQTP</sequence>
<dbReference type="PANTHER" id="PTHR38764">
    <property type="entry name" value="ACYL CARRIER PROTEIN PHOSPHODIESTERASE"/>
    <property type="match status" value="1"/>
</dbReference>
<dbReference type="GO" id="GO:0008770">
    <property type="term" value="F:[acyl-carrier-protein] phosphodiesterase activity"/>
    <property type="evidence" value="ECO:0007669"/>
    <property type="project" value="InterPro"/>
</dbReference>
<dbReference type="InterPro" id="IPR007431">
    <property type="entry name" value="ACP_PD"/>
</dbReference>
<dbReference type="PIRSF" id="PIRSF011489">
    <property type="entry name" value="DUF479"/>
    <property type="match status" value="1"/>
</dbReference>
<dbReference type="STRING" id="29489.VL01_03740"/>
<dbReference type="PANTHER" id="PTHR38764:SF1">
    <property type="entry name" value="ACYL CARRIER PROTEIN PHOSPHODIESTERASE"/>
    <property type="match status" value="1"/>
</dbReference>
<evidence type="ECO:0000256" key="1">
    <source>
        <dbReference type="ARBA" id="ARBA00022516"/>
    </source>
</evidence>
<keyword evidence="4" id="KW-0276">Fatty acid metabolism</keyword>
<dbReference type="Pfam" id="PF04336">
    <property type="entry name" value="ACP_PD"/>
    <property type="match status" value="1"/>
</dbReference>
<dbReference type="Proteomes" id="UP000078435">
    <property type="component" value="Unassembled WGS sequence"/>
</dbReference>
<evidence type="ECO:0000313" key="5">
    <source>
        <dbReference type="EMBL" id="KXU78771.1"/>
    </source>
</evidence>
<dbReference type="AlphaFoldDB" id="A0A175VDP4"/>
<dbReference type="RefSeq" id="WP_026457652.1">
    <property type="nucleotide sequence ID" value="NZ_JMGO02000016.1"/>
</dbReference>
<dbReference type="GO" id="GO:0006633">
    <property type="term" value="P:fatty acid biosynthetic process"/>
    <property type="evidence" value="ECO:0007669"/>
    <property type="project" value="UniProtKB-KW"/>
</dbReference>
<evidence type="ECO:0000313" key="6">
    <source>
        <dbReference type="Proteomes" id="UP000078435"/>
    </source>
</evidence>
<accession>A0A175VDP4</accession>
<evidence type="ECO:0000256" key="2">
    <source>
        <dbReference type="ARBA" id="ARBA00022801"/>
    </source>
</evidence>
<protein>
    <recommendedName>
        <fullName evidence="7">ACP phosphodiesterase</fullName>
    </recommendedName>
</protein>
<comment type="caution">
    <text evidence="5">The sequence shown here is derived from an EMBL/GenBank/DDBJ whole genome shotgun (WGS) entry which is preliminary data.</text>
</comment>
<name>A0A175VDP4_AEREN</name>
<proteinExistence type="predicted"/>
<gene>
    <name evidence="5" type="ORF">LCR_02440</name>
</gene>
<dbReference type="OrthoDB" id="8442777at2"/>
<evidence type="ECO:0008006" key="7">
    <source>
        <dbReference type="Google" id="ProtNLM"/>
    </source>
</evidence>
<keyword evidence="2" id="KW-0378">Hydrolase</keyword>
<evidence type="ECO:0000256" key="3">
    <source>
        <dbReference type="ARBA" id="ARBA00023098"/>
    </source>
</evidence>
<keyword evidence="4" id="KW-0275">Fatty acid biosynthesis</keyword>
<evidence type="ECO:0000256" key="4">
    <source>
        <dbReference type="ARBA" id="ARBA00023160"/>
    </source>
</evidence>
<dbReference type="EMBL" id="JMGO02000016">
    <property type="protein sequence ID" value="KXU78771.1"/>
    <property type="molecule type" value="Genomic_DNA"/>
</dbReference>
<reference evidence="5 6" key="1">
    <citation type="submission" date="2016-02" db="EMBL/GenBank/DDBJ databases">
        <title>Draft genome sequence of Aeromonas trota strain 1999lcr isolated from cerebrospinal fluid (CSF).</title>
        <authorList>
            <person name="Dallagassa C.B."/>
            <person name="Prediger K.C."/>
            <person name="Weiss V.A."/>
            <person name="Assis F.E."/>
            <person name="Baura V."/>
            <person name="Cruz L.M."/>
            <person name="Souza E.M."/>
            <person name="Pedrosa F.O."/>
            <person name="Fadel-Picheth C.M."/>
        </authorList>
    </citation>
    <scope>NUCLEOTIDE SEQUENCE [LARGE SCALE GENOMIC DNA]</scope>
    <source>
        <strain evidence="5 6">1999lcr</strain>
    </source>
</reference>
<organism evidence="5 6">
    <name type="scientific">Aeromonas enteropelogenes</name>
    <name type="common">Aeromonas trota</name>
    <dbReference type="NCBI Taxonomy" id="29489"/>
    <lineage>
        <taxon>Bacteria</taxon>
        <taxon>Pseudomonadati</taxon>
        <taxon>Pseudomonadota</taxon>
        <taxon>Gammaproteobacteria</taxon>
        <taxon>Aeromonadales</taxon>
        <taxon>Aeromonadaceae</taxon>
        <taxon>Aeromonas</taxon>
    </lineage>
</organism>
<keyword evidence="1" id="KW-0444">Lipid biosynthesis</keyword>
<keyword evidence="3" id="KW-0443">Lipid metabolism</keyword>